<feature type="transmembrane region" description="Helical" evidence="1">
    <location>
        <begin position="377"/>
        <end position="398"/>
    </location>
</feature>
<feature type="transmembrane region" description="Helical" evidence="1">
    <location>
        <begin position="146"/>
        <end position="167"/>
    </location>
</feature>
<keyword evidence="1" id="KW-1133">Transmembrane helix</keyword>
<evidence type="ECO:0000313" key="3">
    <source>
        <dbReference type="Proteomes" id="UP000823893"/>
    </source>
</evidence>
<feature type="transmembrane region" description="Helical" evidence="1">
    <location>
        <begin position="298"/>
        <end position="318"/>
    </location>
</feature>
<dbReference type="InterPro" id="IPR010540">
    <property type="entry name" value="CmpB_TMEM229"/>
</dbReference>
<evidence type="ECO:0000313" key="2">
    <source>
        <dbReference type="EMBL" id="HJC10303.1"/>
    </source>
</evidence>
<feature type="transmembrane region" description="Helical" evidence="1">
    <location>
        <begin position="41"/>
        <end position="60"/>
    </location>
</feature>
<dbReference type="Pfam" id="PF06541">
    <property type="entry name" value="ABC_trans_CmpB"/>
    <property type="match status" value="2"/>
</dbReference>
<name>A0A9D2SJ39_9FIRM</name>
<proteinExistence type="predicted"/>
<feature type="transmembrane region" description="Helical" evidence="1">
    <location>
        <begin position="271"/>
        <end position="291"/>
    </location>
</feature>
<dbReference type="AlphaFoldDB" id="A0A9D2SJ39"/>
<dbReference type="Proteomes" id="UP000823893">
    <property type="component" value="Unassembled WGS sequence"/>
</dbReference>
<keyword evidence="1" id="KW-0472">Membrane</keyword>
<feature type="transmembrane region" description="Helical" evidence="1">
    <location>
        <begin position="236"/>
        <end position="259"/>
    </location>
</feature>
<dbReference type="EMBL" id="DWWV01000067">
    <property type="protein sequence ID" value="HJC10303.1"/>
    <property type="molecule type" value="Genomic_DNA"/>
</dbReference>
<organism evidence="2 3">
    <name type="scientific">Candidatus Blautia merdigallinarum</name>
    <dbReference type="NCBI Taxonomy" id="2838495"/>
    <lineage>
        <taxon>Bacteria</taxon>
        <taxon>Bacillati</taxon>
        <taxon>Bacillota</taxon>
        <taxon>Clostridia</taxon>
        <taxon>Lachnospirales</taxon>
        <taxon>Lachnospiraceae</taxon>
        <taxon>Blautia</taxon>
    </lineage>
</organism>
<sequence length="449" mass="51840">MNYTWDDLFWIFMVYSFVGWCAGVIANALRRKRFINTGFLNLPICPIYGVIGTAYCIFLQELEEEIFFLFLGGAVVAFLVIVITGVILEKVFNRKWWDFSQARFQFQGYLNFVHLLFFGIAAVVCIRFANPLLLDAVHMFPDKVETVLEICLGVLVLTDVVFCIATVTQMHRSAAQAVFFDYVQNFTDDFGNALTRRVQRRMTKAYPNIQLGKILEALKPKEKAAVFAQGCSFYKLVWMFVIGAVAGVAIETVFCRFSMGEWMSRSSFVWGPFSIVWGFGCSFLTALLYRYKDRSDRYIFAYGTVLGGFYEYACSVISERVFGTVFWDYSKIPFNLGGRINLLYCFFWGIAAVVWIKILYPRFSAWIEKIPMKPGKIITWLVLIFLFVDMIMSGLALYRYTDRLTDPKPDNALEVFLDEHFDDERLEKIYPNAKVTGEDGTWQKMNELN</sequence>
<feature type="transmembrane region" description="Helical" evidence="1">
    <location>
        <begin position="66"/>
        <end position="88"/>
    </location>
</feature>
<comment type="caution">
    <text evidence="2">The sequence shown here is derived from an EMBL/GenBank/DDBJ whole genome shotgun (WGS) entry which is preliminary data.</text>
</comment>
<keyword evidence="1" id="KW-0812">Transmembrane</keyword>
<reference evidence="2" key="2">
    <citation type="submission" date="2021-04" db="EMBL/GenBank/DDBJ databases">
        <authorList>
            <person name="Gilroy R."/>
        </authorList>
    </citation>
    <scope>NUCLEOTIDE SEQUENCE</scope>
    <source>
        <strain evidence="2">ChiSxjej6B18-287</strain>
    </source>
</reference>
<feature type="transmembrane region" description="Helical" evidence="1">
    <location>
        <begin position="338"/>
        <end position="356"/>
    </location>
</feature>
<reference evidence="2" key="1">
    <citation type="journal article" date="2021" name="PeerJ">
        <title>Extensive microbial diversity within the chicken gut microbiome revealed by metagenomics and culture.</title>
        <authorList>
            <person name="Gilroy R."/>
            <person name="Ravi A."/>
            <person name="Getino M."/>
            <person name="Pursley I."/>
            <person name="Horton D.L."/>
            <person name="Alikhan N.F."/>
            <person name="Baker D."/>
            <person name="Gharbi K."/>
            <person name="Hall N."/>
            <person name="Watson M."/>
            <person name="Adriaenssens E.M."/>
            <person name="Foster-Nyarko E."/>
            <person name="Jarju S."/>
            <person name="Secka A."/>
            <person name="Antonio M."/>
            <person name="Oren A."/>
            <person name="Chaudhuri R.R."/>
            <person name="La Ragione R."/>
            <person name="Hildebrand F."/>
            <person name="Pallen M.J."/>
        </authorList>
    </citation>
    <scope>NUCLEOTIDE SEQUENCE</scope>
    <source>
        <strain evidence="2">ChiSxjej6B18-287</strain>
    </source>
</reference>
<protein>
    <submittedName>
        <fullName evidence="2">ABC transporter permease</fullName>
    </submittedName>
</protein>
<accession>A0A9D2SJ39</accession>
<evidence type="ECO:0000256" key="1">
    <source>
        <dbReference type="SAM" id="Phobius"/>
    </source>
</evidence>
<feature type="transmembrane region" description="Helical" evidence="1">
    <location>
        <begin position="12"/>
        <end position="29"/>
    </location>
</feature>
<feature type="transmembrane region" description="Helical" evidence="1">
    <location>
        <begin position="109"/>
        <end position="134"/>
    </location>
</feature>
<gene>
    <name evidence="2" type="ORF">H9935_05745</name>
</gene>